<feature type="transmembrane region" description="Helical" evidence="7">
    <location>
        <begin position="145"/>
        <end position="172"/>
    </location>
</feature>
<dbReference type="Pfam" id="PF09335">
    <property type="entry name" value="VTT_dom"/>
    <property type="match status" value="1"/>
</dbReference>
<dbReference type="InterPro" id="IPR032818">
    <property type="entry name" value="DedA-like"/>
</dbReference>
<evidence type="ECO:0000256" key="1">
    <source>
        <dbReference type="ARBA" id="ARBA00004651"/>
    </source>
</evidence>
<dbReference type="InterPro" id="IPR032816">
    <property type="entry name" value="VTT_dom"/>
</dbReference>
<feature type="transmembrane region" description="Helical" evidence="7">
    <location>
        <begin position="20"/>
        <end position="49"/>
    </location>
</feature>
<dbReference type="PANTHER" id="PTHR30353:SF15">
    <property type="entry name" value="INNER MEMBRANE PROTEIN YABI"/>
    <property type="match status" value="1"/>
</dbReference>
<evidence type="ECO:0000259" key="8">
    <source>
        <dbReference type="Pfam" id="PF09335"/>
    </source>
</evidence>
<evidence type="ECO:0000256" key="7">
    <source>
        <dbReference type="RuleBase" id="RU367016"/>
    </source>
</evidence>
<keyword evidence="5 7" id="KW-1133">Transmembrane helix</keyword>
<evidence type="ECO:0000256" key="4">
    <source>
        <dbReference type="ARBA" id="ARBA00022692"/>
    </source>
</evidence>
<organism evidence="9 10">
    <name type="scientific">Hyphomonas adhaerens</name>
    <dbReference type="NCBI Taxonomy" id="81029"/>
    <lineage>
        <taxon>Bacteria</taxon>
        <taxon>Pseudomonadati</taxon>
        <taxon>Pseudomonadota</taxon>
        <taxon>Alphaproteobacteria</taxon>
        <taxon>Hyphomonadales</taxon>
        <taxon>Hyphomonadaceae</taxon>
        <taxon>Hyphomonas</taxon>
    </lineage>
</organism>
<comment type="caution">
    <text evidence="7">Lacks conserved residue(s) required for the propagation of feature annotation.</text>
</comment>
<dbReference type="EMBL" id="DMAN01000148">
    <property type="protein sequence ID" value="HAE26850.1"/>
    <property type="molecule type" value="Genomic_DNA"/>
</dbReference>
<proteinExistence type="inferred from homology"/>
<evidence type="ECO:0000256" key="2">
    <source>
        <dbReference type="ARBA" id="ARBA00010792"/>
    </source>
</evidence>
<evidence type="ECO:0000256" key="3">
    <source>
        <dbReference type="ARBA" id="ARBA00022475"/>
    </source>
</evidence>
<dbReference type="Proteomes" id="UP000259610">
    <property type="component" value="Unassembled WGS sequence"/>
</dbReference>
<comment type="similarity">
    <text evidence="2 7">Belongs to the DedA family.</text>
</comment>
<evidence type="ECO:0000313" key="9">
    <source>
        <dbReference type="EMBL" id="HAE26850.1"/>
    </source>
</evidence>
<feature type="domain" description="VTT" evidence="8">
    <location>
        <begin position="38"/>
        <end position="157"/>
    </location>
</feature>
<name>A0A3B9GWP0_9PROT</name>
<comment type="subcellular location">
    <subcellularLocation>
        <location evidence="1 7">Cell membrane</location>
        <topology evidence="1 7">Multi-pass membrane protein</topology>
    </subcellularLocation>
</comment>
<evidence type="ECO:0000256" key="6">
    <source>
        <dbReference type="ARBA" id="ARBA00023136"/>
    </source>
</evidence>
<protein>
    <submittedName>
        <fullName evidence="9">DedA family protein</fullName>
    </submittedName>
</protein>
<comment type="caution">
    <text evidence="9">The sequence shown here is derived from an EMBL/GenBank/DDBJ whole genome shotgun (WGS) entry which is preliminary data.</text>
</comment>
<sequence length="173" mass="17688">MTMDQIAAQLIGFAADHPQWIAALVFVLAFFEFIPFVWVALVGVAALVGPQNVGQLAVVVAAATIGGALGDVSLYLLGQKNAGHLGRIWPFRKHPNLIAKSEAFCARWGLGAVVIGRFSGPVRAGVPVVAGALRMPAVTFSAASIAGALIAAIVFLVPAAVGAGTLFGMLGLS</sequence>
<feature type="transmembrane region" description="Helical" evidence="7">
    <location>
        <begin position="56"/>
        <end position="77"/>
    </location>
</feature>
<evidence type="ECO:0000313" key="10">
    <source>
        <dbReference type="Proteomes" id="UP000259610"/>
    </source>
</evidence>
<dbReference type="GO" id="GO:0005886">
    <property type="term" value="C:plasma membrane"/>
    <property type="evidence" value="ECO:0007669"/>
    <property type="project" value="UniProtKB-SubCell"/>
</dbReference>
<keyword evidence="4 7" id="KW-0812">Transmembrane</keyword>
<keyword evidence="6 7" id="KW-0472">Membrane</keyword>
<dbReference type="PANTHER" id="PTHR30353">
    <property type="entry name" value="INNER MEMBRANE PROTEIN DEDA-RELATED"/>
    <property type="match status" value="1"/>
</dbReference>
<keyword evidence="3 7" id="KW-1003">Cell membrane</keyword>
<evidence type="ECO:0000256" key="5">
    <source>
        <dbReference type="ARBA" id="ARBA00022989"/>
    </source>
</evidence>
<gene>
    <name evidence="9" type="ORF">DCG58_06815</name>
</gene>
<reference evidence="9 10" key="1">
    <citation type="journal article" date="2018" name="Nat. Biotechnol.">
        <title>A standardized bacterial taxonomy based on genome phylogeny substantially revises the tree of life.</title>
        <authorList>
            <person name="Parks D.H."/>
            <person name="Chuvochina M."/>
            <person name="Waite D.W."/>
            <person name="Rinke C."/>
            <person name="Skarshewski A."/>
            <person name="Chaumeil P.A."/>
            <person name="Hugenholtz P."/>
        </authorList>
    </citation>
    <scope>NUCLEOTIDE SEQUENCE [LARGE SCALE GENOMIC DNA]</scope>
    <source>
        <strain evidence="9">UBA8733</strain>
    </source>
</reference>
<dbReference type="AlphaFoldDB" id="A0A3B9GWP0"/>
<accession>A0A3B9GWP0</accession>